<dbReference type="GO" id="GO:0003677">
    <property type="term" value="F:DNA binding"/>
    <property type="evidence" value="ECO:0007669"/>
    <property type="project" value="UniProtKB-KW"/>
</dbReference>
<protein>
    <recommendedName>
        <fullName evidence="6">NAC domain-containing protein</fullName>
    </recommendedName>
</protein>
<evidence type="ECO:0000313" key="7">
    <source>
        <dbReference type="EMBL" id="PIN06912.1"/>
    </source>
</evidence>
<feature type="region of interest" description="Disordered" evidence="5">
    <location>
        <begin position="505"/>
        <end position="534"/>
    </location>
</feature>
<dbReference type="PROSITE" id="PS51005">
    <property type="entry name" value="NAC"/>
    <property type="match status" value="1"/>
</dbReference>
<dbReference type="InterPro" id="IPR036093">
    <property type="entry name" value="NAC_dom_sf"/>
</dbReference>
<evidence type="ECO:0000256" key="1">
    <source>
        <dbReference type="ARBA" id="ARBA00023015"/>
    </source>
</evidence>
<gene>
    <name evidence="7" type="ORF">CDL12_20531</name>
</gene>
<keyword evidence="8" id="KW-1185">Reference proteome</keyword>
<dbReference type="InterPro" id="IPR003441">
    <property type="entry name" value="NAC-dom"/>
</dbReference>
<evidence type="ECO:0000256" key="2">
    <source>
        <dbReference type="ARBA" id="ARBA00023125"/>
    </source>
</evidence>
<comment type="caution">
    <text evidence="7">The sequence shown here is derived from an EMBL/GenBank/DDBJ whole genome shotgun (WGS) entry which is preliminary data.</text>
</comment>
<reference evidence="8" key="1">
    <citation type="journal article" date="2018" name="Gigascience">
        <title>Genome assembly of the Pink Ipe (Handroanthus impetiginosus, Bignoniaceae), a highly valued, ecologically keystone Neotropical timber forest tree.</title>
        <authorList>
            <person name="Silva-Junior O.B."/>
            <person name="Grattapaglia D."/>
            <person name="Novaes E."/>
            <person name="Collevatti R.G."/>
        </authorList>
    </citation>
    <scope>NUCLEOTIDE SEQUENCE [LARGE SCALE GENOMIC DNA]</scope>
    <source>
        <strain evidence="8">cv. UFG-1</strain>
    </source>
</reference>
<dbReference type="GO" id="GO:0006355">
    <property type="term" value="P:regulation of DNA-templated transcription"/>
    <property type="evidence" value="ECO:0007669"/>
    <property type="project" value="InterPro"/>
</dbReference>
<dbReference type="Pfam" id="PF02365">
    <property type="entry name" value="NAM"/>
    <property type="match status" value="1"/>
</dbReference>
<keyword evidence="4" id="KW-0539">Nucleus</keyword>
<feature type="domain" description="NAC" evidence="6">
    <location>
        <begin position="15"/>
        <end position="172"/>
    </location>
</feature>
<evidence type="ECO:0000256" key="4">
    <source>
        <dbReference type="ARBA" id="ARBA00023242"/>
    </source>
</evidence>
<evidence type="ECO:0000259" key="6">
    <source>
        <dbReference type="PROSITE" id="PS51005"/>
    </source>
</evidence>
<organism evidence="7 8">
    <name type="scientific">Handroanthus impetiginosus</name>
    <dbReference type="NCBI Taxonomy" id="429701"/>
    <lineage>
        <taxon>Eukaryota</taxon>
        <taxon>Viridiplantae</taxon>
        <taxon>Streptophyta</taxon>
        <taxon>Embryophyta</taxon>
        <taxon>Tracheophyta</taxon>
        <taxon>Spermatophyta</taxon>
        <taxon>Magnoliopsida</taxon>
        <taxon>eudicotyledons</taxon>
        <taxon>Gunneridae</taxon>
        <taxon>Pentapetalae</taxon>
        <taxon>asterids</taxon>
        <taxon>lamiids</taxon>
        <taxon>Lamiales</taxon>
        <taxon>Bignoniaceae</taxon>
        <taxon>Crescentiina</taxon>
        <taxon>Tabebuia alliance</taxon>
        <taxon>Handroanthus</taxon>
    </lineage>
</organism>
<feature type="compositionally biased region" description="Basic and acidic residues" evidence="5">
    <location>
        <begin position="521"/>
        <end position="534"/>
    </location>
</feature>
<evidence type="ECO:0000313" key="8">
    <source>
        <dbReference type="Proteomes" id="UP000231279"/>
    </source>
</evidence>
<dbReference type="STRING" id="429701.A0A2G9GNX1"/>
<keyword evidence="1" id="KW-0805">Transcription regulation</keyword>
<proteinExistence type="predicted"/>
<dbReference type="PANTHER" id="PTHR31719:SF94">
    <property type="entry name" value="PROTEIN ATAF2"/>
    <property type="match status" value="1"/>
</dbReference>
<dbReference type="SUPFAM" id="SSF101941">
    <property type="entry name" value="NAC domain"/>
    <property type="match status" value="1"/>
</dbReference>
<dbReference type="AlphaFoldDB" id="A0A2G9GNX1"/>
<sequence>MAAELNPATLLSRRFPPGVRFAPTDLELIYHYLMKKVNNQPLPLDEIYDVNLYQYNPETLAESYPKLGDNDWYFFTPREKKYKNGSRPKRSAGTGYWKATGADKPILLRNHTITTIGWKRALVFYQGKSPKGNKTDWMMYEFKVDQPQPSRNKRGGDGMRLDDWVLCRIYKKANRSRENSQQAAEASPLEDSPPVDQNNSPEFIEADDPEVDNNENLAQIENTVATLDSPEVGNNNTNNNLGPIVIHDDNATQVGANSYDINGVPLVPSISEQADWIVQDLANFSIDPPSQNALPQNVPEASSYHINFGFDGVTNSFEQPQNVPESLFFGEGWGIQKGDFQVQECFLETQYSTNPPQMGHSLFGPSTSNLSESKIGIEDYDKDGVTNSFAQAQHVSEPSFFDMAGCGFQEGDFQFQEGFNWKTLYSTDPPQTEPSHFGPSTSNLSKSKIELEDYDKDGVTNPFAQPQDVSASSVLDIQGCDIQKANFQVQEGLWEIIYPSDVPPQSGLSHCGPSGGNSSESEIKVGDCQKDGLG</sequence>
<feature type="region of interest" description="Disordered" evidence="5">
    <location>
        <begin position="425"/>
        <end position="446"/>
    </location>
</feature>
<evidence type="ECO:0000256" key="5">
    <source>
        <dbReference type="SAM" id="MobiDB-lite"/>
    </source>
</evidence>
<name>A0A2G9GNX1_9LAMI</name>
<dbReference type="Proteomes" id="UP000231279">
    <property type="component" value="Unassembled WGS sequence"/>
</dbReference>
<dbReference type="PANTHER" id="PTHR31719">
    <property type="entry name" value="NAC TRANSCRIPTION FACTOR 56"/>
    <property type="match status" value="1"/>
</dbReference>
<dbReference type="EMBL" id="NKXS01004284">
    <property type="protein sequence ID" value="PIN06912.1"/>
    <property type="molecule type" value="Genomic_DNA"/>
</dbReference>
<accession>A0A2G9GNX1</accession>
<keyword evidence="2" id="KW-0238">DNA-binding</keyword>
<keyword evidence="3" id="KW-0804">Transcription</keyword>
<evidence type="ECO:0000256" key="3">
    <source>
        <dbReference type="ARBA" id="ARBA00023163"/>
    </source>
</evidence>
<feature type="region of interest" description="Disordered" evidence="5">
    <location>
        <begin position="176"/>
        <end position="209"/>
    </location>
</feature>
<dbReference type="Gene3D" id="2.170.150.80">
    <property type="entry name" value="NAC domain"/>
    <property type="match status" value="1"/>
</dbReference>